<evidence type="ECO:0000313" key="1">
    <source>
        <dbReference type="EMBL" id="QHT71658.1"/>
    </source>
</evidence>
<proteinExistence type="predicted"/>
<dbReference type="AlphaFoldDB" id="A0A6C0GTZ1"/>
<dbReference type="InterPro" id="IPR014729">
    <property type="entry name" value="Rossmann-like_a/b/a_fold"/>
</dbReference>
<accession>A0A6C0GTZ1</accession>
<organism evidence="1 2">
    <name type="scientific">Rhodocytophaga rosea</name>
    <dbReference type="NCBI Taxonomy" id="2704465"/>
    <lineage>
        <taxon>Bacteria</taxon>
        <taxon>Pseudomonadati</taxon>
        <taxon>Bacteroidota</taxon>
        <taxon>Cytophagia</taxon>
        <taxon>Cytophagales</taxon>
        <taxon>Rhodocytophagaceae</taxon>
        <taxon>Rhodocytophaga</taxon>
    </lineage>
</organism>
<keyword evidence="2" id="KW-1185">Reference proteome</keyword>
<dbReference type="EMBL" id="CP048222">
    <property type="protein sequence ID" value="QHT71658.1"/>
    <property type="molecule type" value="Genomic_DNA"/>
</dbReference>
<evidence type="ECO:0008006" key="3">
    <source>
        <dbReference type="Google" id="ProtNLM"/>
    </source>
</evidence>
<gene>
    <name evidence="1" type="ORF">GXP67_35815</name>
</gene>
<dbReference type="RefSeq" id="WP_162447591.1">
    <property type="nucleotide sequence ID" value="NZ_CP048222.1"/>
</dbReference>
<dbReference type="KEGG" id="rhoz:GXP67_35815"/>
<protein>
    <recommendedName>
        <fullName evidence="3">7-cyano-7-deazaguanine synthase</fullName>
    </recommendedName>
</protein>
<name>A0A6C0GTZ1_9BACT</name>
<reference evidence="1 2" key="1">
    <citation type="submission" date="2020-01" db="EMBL/GenBank/DDBJ databases">
        <authorList>
            <person name="Kim M.K."/>
        </authorList>
    </citation>
    <scope>NUCLEOTIDE SEQUENCE [LARGE SCALE GENOMIC DNA]</scope>
    <source>
        <strain evidence="1 2">172606-1</strain>
    </source>
</reference>
<dbReference type="Proteomes" id="UP000480178">
    <property type="component" value="Chromosome"/>
</dbReference>
<dbReference type="Gene3D" id="3.40.50.620">
    <property type="entry name" value="HUPs"/>
    <property type="match status" value="1"/>
</dbReference>
<sequence>MEKQANLLWTSGWDSTFRLLELLLIQKRVVQPYYIMDHTRKSLEMELKTIEKIKAMIFKKAPYTQQLLLPVIFKELRNIKPNKDLSQQYKRLAALKPLGAQYEWLACFAEEEEIHDLELSIETRSPGFFSTFVDPHIIKYKEGNNYTFKVEDEPSNVEIKFFKNFRFPIKEYTKLDLQQMAIDNNFIDIMNETWFCHTPLNQQPCGICKPCRMTIEEGLRRRLPFKSQLRNFIVNSVKPSVKQIINVIKK</sequence>
<evidence type="ECO:0000313" key="2">
    <source>
        <dbReference type="Proteomes" id="UP000480178"/>
    </source>
</evidence>